<dbReference type="EMBL" id="GDIQ01057874">
    <property type="protein sequence ID" value="JAN36863.1"/>
    <property type="molecule type" value="Transcribed_RNA"/>
</dbReference>
<dbReference type="AlphaFoldDB" id="A0A0P5Z759"/>
<proteinExistence type="predicted"/>
<organism evidence="1">
    <name type="scientific">Daphnia magna</name>
    <dbReference type="NCBI Taxonomy" id="35525"/>
    <lineage>
        <taxon>Eukaryota</taxon>
        <taxon>Metazoa</taxon>
        <taxon>Ecdysozoa</taxon>
        <taxon>Arthropoda</taxon>
        <taxon>Crustacea</taxon>
        <taxon>Branchiopoda</taxon>
        <taxon>Diplostraca</taxon>
        <taxon>Cladocera</taxon>
        <taxon>Anomopoda</taxon>
        <taxon>Daphniidae</taxon>
        <taxon>Daphnia</taxon>
    </lineage>
</organism>
<sequence length="109" mass="12482">MTKASWDDQPCPTSITTTRLLCCHLPSIRIVEIQGFKMGFSPCCITVTRHHENSKLILTLKGKQISSLDEQRQKEKTRFDNLRQWRLKIKVSPDGKIANFETHGESIQG</sequence>
<accession>A0A0P5Z759</accession>
<evidence type="ECO:0000313" key="1">
    <source>
        <dbReference type="EMBL" id="JAN36863.1"/>
    </source>
</evidence>
<protein>
    <submittedName>
        <fullName evidence="1">Uncharacterized protein</fullName>
    </submittedName>
</protein>
<reference evidence="1" key="1">
    <citation type="submission" date="2015-10" db="EMBL/GenBank/DDBJ databases">
        <title>EvidentialGene: Evidence-directed Construction of Complete mRNA Transcriptomes without Genomes.</title>
        <authorList>
            <person name="Gilbert D.G."/>
        </authorList>
    </citation>
    <scope>NUCLEOTIDE SEQUENCE</scope>
</reference>
<name>A0A0P5Z759_9CRUS</name>